<dbReference type="AlphaFoldDB" id="A0A326UEF3"/>
<sequence length="189" mass="21510">MRCRDAREWLEAQSQKEFEPGQADELRDHLKQCASCRMHQEQLQKLDALLRLSIPQMKPSISHVSTEQIMRTIQQRSQISQQLEELRTQQRTRMSQIQPLGTVLAAIIFFSLSCLPLGLLALVIIQSDTVVQLLTVGKGLIDILVVLSQYLQSTLQLVTQNNWLLAALALAVVVMSGMWLRLMRHPQEA</sequence>
<evidence type="ECO:0000313" key="2">
    <source>
        <dbReference type="EMBL" id="PZW36807.1"/>
    </source>
</evidence>
<feature type="transmembrane region" description="Helical" evidence="1">
    <location>
        <begin position="100"/>
        <end position="125"/>
    </location>
</feature>
<comment type="caution">
    <text evidence="2">The sequence shown here is derived from an EMBL/GenBank/DDBJ whole genome shotgun (WGS) entry which is preliminary data.</text>
</comment>
<organism evidence="2 3">
    <name type="scientific">Thermosporothrix hazakensis</name>
    <dbReference type="NCBI Taxonomy" id="644383"/>
    <lineage>
        <taxon>Bacteria</taxon>
        <taxon>Bacillati</taxon>
        <taxon>Chloroflexota</taxon>
        <taxon>Ktedonobacteria</taxon>
        <taxon>Ktedonobacterales</taxon>
        <taxon>Thermosporotrichaceae</taxon>
        <taxon>Thermosporothrix</taxon>
    </lineage>
</organism>
<dbReference type="RefSeq" id="WP_111319376.1">
    <property type="nucleotide sequence ID" value="NZ_BIFX01000001.1"/>
</dbReference>
<proteinExistence type="predicted"/>
<protein>
    <submittedName>
        <fullName evidence="2">Uncharacterized protein</fullName>
    </submittedName>
</protein>
<keyword evidence="1" id="KW-0472">Membrane</keyword>
<evidence type="ECO:0000256" key="1">
    <source>
        <dbReference type="SAM" id="Phobius"/>
    </source>
</evidence>
<name>A0A326UEF3_THEHA</name>
<dbReference type="OrthoDB" id="158491at2"/>
<gene>
    <name evidence="2" type="ORF">EI42_00993</name>
</gene>
<keyword evidence="3" id="KW-1185">Reference proteome</keyword>
<feature type="transmembrane region" description="Helical" evidence="1">
    <location>
        <begin position="131"/>
        <end position="151"/>
    </location>
</feature>
<dbReference type="EMBL" id="QKUF01000001">
    <property type="protein sequence ID" value="PZW36807.1"/>
    <property type="molecule type" value="Genomic_DNA"/>
</dbReference>
<keyword evidence="1" id="KW-0812">Transmembrane</keyword>
<feature type="transmembrane region" description="Helical" evidence="1">
    <location>
        <begin position="163"/>
        <end position="182"/>
    </location>
</feature>
<keyword evidence="1" id="KW-1133">Transmembrane helix</keyword>
<accession>A0A326UEF3</accession>
<evidence type="ECO:0000313" key="3">
    <source>
        <dbReference type="Proteomes" id="UP000248806"/>
    </source>
</evidence>
<dbReference type="Proteomes" id="UP000248806">
    <property type="component" value="Unassembled WGS sequence"/>
</dbReference>
<reference evidence="2 3" key="1">
    <citation type="submission" date="2018-06" db="EMBL/GenBank/DDBJ databases">
        <title>Genomic Encyclopedia of Archaeal and Bacterial Type Strains, Phase II (KMG-II): from individual species to whole genera.</title>
        <authorList>
            <person name="Goeker M."/>
        </authorList>
    </citation>
    <scope>NUCLEOTIDE SEQUENCE [LARGE SCALE GENOMIC DNA]</scope>
    <source>
        <strain evidence="2 3">ATCC BAA-1881</strain>
    </source>
</reference>